<dbReference type="InterPro" id="IPR053272">
    <property type="entry name" value="STY_interacting-like"/>
</dbReference>
<dbReference type="InterPro" id="IPR029021">
    <property type="entry name" value="Prot-tyrosine_phosphatase-like"/>
</dbReference>
<dbReference type="InterPro" id="IPR000340">
    <property type="entry name" value="Dual-sp_phosphatase_cat-dom"/>
</dbReference>
<feature type="transmembrane region" description="Helical" evidence="1">
    <location>
        <begin position="251"/>
        <end position="273"/>
    </location>
</feature>
<dbReference type="PROSITE" id="PS50054">
    <property type="entry name" value="TYR_PHOSPHATASE_DUAL"/>
    <property type="match status" value="1"/>
</dbReference>
<keyword evidence="1" id="KW-1133">Transmembrane helix</keyword>
<dbReference type="GO" id="GO:0062030">
    <property type="term" value="P:negative regulation of stress granule assembly"/>
    <property type="evidence" value="ECO:0007669"/>
    <property type="project" value="TreeGrafter"/>
</dbReference>
<keyword evidence="1" id="KW-0472">Membrane</keyword>
<evidence type="ECO:0000313" key="4">
    <source>
        <dbReference type="Proteomes" id="UP000008672"/>
    </source>
</evidence>
<name>H3BGT8_LATCH</name>
<gene>
    <name evidence="3" type="primary">STYXL1</name>
</gene>
<protein>
    <submittedName>
        <fullName evidence="3">Serine/threonine/tyrosine interacting like 1</fullName>
    </submittedName>
</protein>
<reference evidence="3" key="3">
    <citation type="submission" date="2025-09" db="UniProtKB">
        <authorList>
            <consortium name="Ensembl"/>
        </authorList>
    </citation>
    <scope>IDENTIFICATION</scope>
</reference>
<dbReference type="SMART" id="SM00195">
    <property type="entry name" value="DSPc"/>
    <property type="match status" value="1"/>
</dbReference>
<dbReference type="InterPro" id="IPR036873">
    <property type="entry name" value="Rhodanese-like_dom_sf"/>
</dbReference>
<sequence length="324" mass="37448">MSGMVLCEPIELYNILNQSTRFSRLTESNYLCLIDARTKTQYEESHIITAKRAKTDEEGNFMLPPCIEFECLKYCVVYDGVTDSVTGDVRVDDQNVCCNRSYSCSMYLGFIYFLFIGPAISCAGILENHSRHPIRILRGGYELFSAYYPFFRTQKIIYVPQELDEIQPYPVEILQGTLYMSDFWQARNPQIQKDLKIKAYVNTSERYDKFFIKGGSDKLFCIPVPYSGESDLFSFFPEVCEFIDLKRQNGLATLVFSCLGISCSSTIVMAYLIHLNKYSLQDAWSDVQKCKTNMRPNRGFVQQLSQWEEHILQDKITDISDPNF</sequence>
<evidence type="ECO:0000256" key="1">
    <source>
        <dbReference type="SAM" id="Phobius"/>
    </source>
</evidence>
<dbReference type="STRING" id="7897.ENSLACP00000021109"/>
<dbReference type="Proteomes" id="UP000008672">
    <property type="component" value="Unassembled WGS sequence"/>
</dbReference>
<reference evidence="3" key="2">
    <citation type="submission" date="2025-08" db="UniProtKB">
        <authorList>
            <consortium name="Ensembl"/>
        </authorList>
    </citation>
    <scope>IDENTIFICATION</scope>
</reference>
<dbReference type="PANTHER" id="PTHR46659:SF1">
    <property type="entry name" value="SERINE_THREONINE_TYROSINE-INTERACTING-LIKE PROTEIN 1"/>
    <property type="match status" value="1"/>
</dbReference>
<feature type="domain" description="Tyrosine-protein phosphatase" evidence="2">
    <location>
        <begin position="169"/>
        <end position="313"/>
    </location>
</feature>
<dbReference type="GO" id="GO:0019903">
    <property type="term" value="F:protein phosphatase binding"/>
    <property type="evidence" value="ECO:0007669"/>
    <property type="project" value="TreeGrafter"/>
</dbReference>
<dbReference type="Gene3D" id="3.90.190.10">
    <property type="entry name" value="Protein tyrosine phosphatase superfamily"/>
    <property type="match status" value="1"/>
</dbReference>
<dbReference type="AlphaFoldDB" id="H3BGT8"/>
<keyword evidence="1" id="KW-0812">Transmembrane</keyword>
<dbReference type="FunFam" id="3.90.190.10:FF:000082">
    <property type="entry name" value="Serine/threonine/tyrosine-interacting-like protein 1"/>
    <property type="match status" value="1"/>
</dbReference>
<dbReference type="PANTHER" id="PTHR46659">
    <property type="entry name" value="SERINE/THREONINE/TYROSINE-INTERACTING-LIKE PROTEIN 1"/>
    <property type="match status" value="1"/>
</dbReference>
<keyword evidence="4" id="KW-1185">Reference proteome</keyword>
<dbReference type="Pfam" id="PF00782">
    <property type="entry name" value="DSPc"/>
    <property type="match status" value="1"/>
</dbReference>
<dbReference type="Ensembl" id="ENSLACT00000021249.1">
    <property type="protein sequence ID" value="ENSLACP00000021109.1"/>
    <property type="gene ID" value="ENSLACG00000018546.2"/>
</dbReference>
<dbReference type="GO" id="GO:0001691">
    <property type="term" value="F:pseudophosphatase activity"/>
    <property type="evidence" value="ECO:0007669"/>
    <property type="project" value="TreeGrafter"/>
</dbReference>
<reference evidence="4" key="1">
    <citation type="submission" date="2011-08" db="EMBL/GenBank/DDBJ databases">
        <title>The draft genome of Latimeria chalumnae.</title>
        <authorList>
            <person name="Di Palma F."/>
            <person name="Alfoldi J."/>
            <person name="Johnson J."/>
            <person name="Berlin A."/>
            <person name="Gnerre S."/>
            <person name="Jaffe D."/>
            <person name="MacCallum I."/>
            <person name="Young S."/>
            <person name="Walker B.J."/>
            <person name="Lander E."/>
            <person name="Lindblad-Toh K."/>
        </authorList>
    </citation>
    <scope>NUCLEOTIDE SEQUENCE [LARGE SCALE GENOMIC DNA]</scope>
    <source>
        <strain evidence="4">Wild caught</strain>
    </source>
</reference>
<evidence type="ECO:0000259" key="2">
    <source>
        <dbReference type="PROSITE" id="PS50054"/>
    </source>
</evidence>
<dbReference type="eggNOG" id="KOG1716">
    <property type="taxonomic scope" value="Eukaryota"/>
</dbReference>
<dbReference type="GO" id="GO:0004864">
    <property type="term" value="F:protein phosphatase inhibitor activity"/>
    <property type="evidence" value="ECO:0007669"/>
    <property type="project" value="TreeGrafter"/>
</dbReference>
<organism evidence="3 4">
    <name type="scientific">Latimeria chalumnae</name>
    <name type="common">Coelacanth</name>
    <dbReference type="NCBI Taxonomy" id="7897"/>
    <lineage>
        <taxon>Eukaryota</taxon>
        <taxon>Metazoa</taxon>
        <taxon>Chordata</taxon>
        <taxon>Craniata</taxon>
        <taxon>Vertebrata</taxon>
        <taxon>Euteleostomi</taxon>
        <taxon>Coelacanthiformes</taxon>
        <taxon>Coelacanthidae</taxon>
        <taxon>Latimeria</taxon>
    </lineage>
</organism>
<dbReference type="FunCoup" id="H3BGT8">
    <property type="interactions" value="548"/>
</dbReference>
<dbReference type="GO" id="GO:0005739">
    <property type="term" value="C:mitochondrion"/>
    <property type="evidence" value="ECO:0007669"/>
    <property type="project" value="TreeGrafter"/>
</dbReference>
<dbReference type="InParanoid" id="H3BGT8"/>
<dbReference type="SUPFAM" id="SSF52799">
    <property type="entry name" value="(Phosphotyrosine protein) phosphatases II"/>
    <property type="match status" value="1"/>
</dbReference>
<dbReference type="EMBL" id="AFYH01014697">
    <property type="status" value="NOT_ANNOTATED_CDS"/>
    <property type="molecule type" value="Genomic_DNA"/>
</dbReference>
<feature type="transmembrane region" description="Helical" evidence="1">
    <location>
        <begin position="106"/>
        <end position="126"/>
    </location>
</feature>
<dbReference type="EMBL" id="AFYH01014696">
    <property type="status" value="NOT_ANNOTATED_CDS"/>
    <property type="molecule type" value="Genomic_DNA"/>
</dbReference>
<accession>H3BGT8</accession>
<dbReference type="GO" id="GO:2001244">
    <property type="term" value="P:positive regulation of intrinsic apoptotic signaling pathway"/>
    <property type="evidence" value="ECO:0007669"/>
    <property type="project" value="TreeGrafter"/>
</dbReference>
<dbReference type="GeneTree" id="ENSGT00940000164883"/>
<dbReference type="SUPFAM" id="SSF52821">
    <property type="entry name" value="Rhodanese/Cell cycle control phosphatase"/>
    <property type="match status" value="1"/>
</dbReference>
<dbReference type="InterPro" id="IPR020422">
    <property type="entry name" value="TYR_PHOSPHATASE_DUAL_dom"/>
</dbReference>
<dbReference type="EMBL" id="AFYH01014695">
    <property type="status" value="NOT_ANNOTATED_CDS"/>
    <property type="molecule type" value="Genomic_DNA"/>
</dbReference>
<dbReference type="OMA" id="RFCVVYD"/>
<proteinExistence type="predicted"/>
<evidence type="ECO:0000313" key="3">
    <source>
        <dbReference type="Ensembl" id="ENSLACP00000021109.1"/>
    </source>
</evidence>